<comment type="caution">
    <text evidence="2">The sequence shown here is derived from an EMBL/GenBank/DDBJ whole genome shotgun (WGS) entry which is preliminary data.</text>
</comment>
<feature type="domain" description="ABC transporter" evidence="1">
    <location>
        <begin position="25"/>
        <end position="74"/>
    </location>
</feature>
<sequence>RQTPFKVNNLVKWYGTKSKPFYAVKGISFGVRSHECFGVLGINGAGKTNTFEVLTGNVLPDGGSATVGGVDCSTPAMDALIEDLTGRQSLIILAALHGYENPRKVADIVITCVGMQEHANKKSKRYRDEVEALVSNLIIMREGSIVVEGSIRII</sequence>
<evidence type="ECO:0000313" key="2">
    <source>
        <dbReference type="EMBL" id="GMS95323.1"/>
    </source>
</evidence>
<proteinExistence type="predicted"/>
<dbReference type="EMBL" id="BTSX01000004">
    <property type="protein sequence ID" value="GMS95323.1"/>
    <property type="molecule type" value="Genomic_DNA"/>
</dbReference>
<reference evidence="2" key="1">
    <citation type="submission" date="2023-10" db="EMBL/GenBank/DDBJ databases">
        <title>Genome assembly of Pristionchus species.</title>
        <authorList>
            <person name="Yoshida K."/>
            <person name="Sommer R.J."/>
        </authorList>
    </citation>
    <scope>NUCLEOTIDE SEQUENCE</scope>
    <source>
        <strain evidence="2">RS0144</strain>
    </source>
</reference>
<dbReference type="GO" id="GO:0016887">
    <property type="term" value="F:ATP hydrolysis activity"/>
    <property type="evidence" value="ECO:0007669"/>
    <property type="project" value="InterPro"/>
</dbReference>
<feature type="non-terminal residue" evidence="2">
    <location>
        <position position="1"/>
    </location>
</feature>
<keyword evidence="3" id="KW-1185">Reference proteome</keyword>
<protein>
    <recommendedName>
        <fullName evidence="1">ABC transporter domain-containing protein</fullName>
    </recommendedName>
</protein>
<dbReference type="GO" id="GO:0005524">
    <property type="term" value="F:ATP binding"/>
    <property type="evidence" value="ECO:0007669"/>
    <property type="project" value="InterPro"/>
</dbReference>
<gene>
    <name evidence="2" type="ORF">PENTCL1PPCAC_17498</name>
</gene>
<dbReference type="Proteomes" id="UP001432027">
    <property type="component" value="Unassembled WGS sequence"/>
</dbReference>
<dbReference type="InterPro" id="IPR026082">
    <property type="entry name" value="ABCA"/>
</dbReference>
<evidence type="ECO:0000259" key="1">
    <source>
        <dbReference type="Pfam" id="PF00005"/>
    </source>
</evidence>
<dbReference type="SUPFAM" id="SSF52540">
    <property type="entry name" value="P-loop containing nucleoside triphosphate hydrolases"/>
    <property type="match status" value="1"/>
</dbReference>
<name>A0AAV5TLM5_9BILA</name>
<dbReference type="GO" id="GO:0005319">
    <property type="term" value="F:lipid transporter activity"/>
    <property type="evidence" value="ECO:0007669"/>
    <property type="project" value="TreeGrafter"/>
</dbReference>
<dbReference type="PANTHER" id="PTHR19229">
    <property type="entry name" value="ATP-BINDING CASSETTE TRANSPORTER SUBFAMILY A ABCA"/>
    <property type="match status" value="1"/>
</dbReference>
<dbReference type="Pfam" id="PF00005">
    <property type="entry name" value="ABC_tran"/>
    <property type="match status" value="1"/>
</dbReference>
<dbReference type="InterPro" id="IPR027417">
    <property type="entry name" value="P-loop_NTPase"/>
</dbReference>
<organism evidence="2 3">
    <name type="scientific">Pristionchus entomophagus</name>
    <dbReference type="NCBI Taxonomy" id="358040"/>
    <lineage>
        <taxon>Eukaryota</taxon>
        <taxon>Metazoa</taxon>
        <taxon>Ecdysozoa</taxon>
        <taxon>Nematoda</taxon>
        <taxon>Chromadorea</taxon>
        <taxon>Rhabditida</taxon>
        <taxon>Rhabditina</taxon>
        <taxon>Diplogasteromorpha</taxon>
        <taxon>Diplogasteroidea</taxon>
        <taxon>Neodiplogasteridae</taxon>
        <taxon>Pristionchus</taxon>
    </lineage>
</organism>
<dbReference type="InterPro" id="IPR003439">
    <property type="entry name" value="ABC_transporter-like_ATP-bd"/>
</dbReference>
<evidence type="ECO:0000313" key="3">
    <source>
        <dbReference type="Proteomes" id="UP001432027"/>
    </source>
</evidence>
<accession>A0AAV5TLM5</accession>
<dbReference type="PANTHER" id="PTHR19229:SF260">
    <property type="entry name" value="ABC TRANSPORTER DOMAIN-CONTAINING PROTEIN"/>
    <property type="match status" value="1"/>
</dbReference>
<dbReference type="AlphaFoldDB" id="A0AAV5TLM5"/>
<dbReference type="GO" id="GO:0140359">
    <property type="term" value="F:ABC-type transporter activity"/>
    <property type="evidence" value="ECO:0007669"/>
    <property type="project" value="InterPro"/>
</dbReference>
<dbReference type="Gene3D" id="3.40.50.300">
    <property type="entry name" value="P-loop containing nucleotide triphosphate hydrolases"/>
    <property type="match status" value="1"/>
</dbReference>
<dbReference type="GO" id="GO:0016020">
    <property type="term" value="C:membrane"/>
    <property type="evidence" value="ECO:0007669"/>
    <property type="project" value="InterPro"/>
</dbReference>